<organism evidence="1 2">
    <name type="scientific">Plantactinospora mayteni</name>
    <dbReference type="NCBI Taxonomy" id="566021"/>
    <lineage>
        <taxon>Bacteria</taxon>
        <taxon>Bacillati</taxon>
        <taxon>Actinomycetota</taxon>
        <taxon>Actinomycetes</taxon>
        <taxon>Micromonosporales</taxon>
        <taxon>Micromonosporaceae</taxon>
        <taxon>Plantactinospora</taxon>
    </lineage>
</organism>
<accession>A0ABQ4F060</accession>
<keyword evidence="2" id="KW-1185">Reference proteome</keyword>
<gene>
    <name evidence="1" type="ORF">Pma05_68620</name>
</gene>
<comment type="caution">
    <text evidence="1">The sequence shown here is derived from an EMBL/GenBank/DDBJ whole genome shotgun (WGS) entry which is preliminary data.</text>
</comment>
<name>A0ABQ4F060_9ACTN</name>
<sequence length="209" mass="22390">MSNIEKINAEPHALMADIDRARGLTDLGLPTSGLVAIGHYLGVFPTEEGRWHHEVRRGPDIERLTEPEARAWAAPGDPSHAPATLDALVSRGLLVPVSWDDATGFARAHRLLPLLSGLGPDPQEPDNCRIGTFGKPIVTVDRLGYELWIEAGGQPSLWDACRRFAVTNTEPALIDPYAVLLALLDRLDTLTTAGAACLDLAVPAAPGSE</sequence>
<dbReference type="EMBL" id="BONX01000052">
    <property type="protein sequence ID" value="GIH00290.1"/>
    <property type="molecule type" value="Genomic_DNA"/>
</dbReference>
<dbReference type="Proteomes" id="UP000621500">
    <property type="component" value="Unassembled WGS sequence"/>
</dbReference>
<evidence type="ECO:0000313" key="2">
    <source>
        <dbReference type="Proteomes" id="UP000621500"/>
    </source>
</evidence>
<evidence type="ECO:0000313" key="1">
    <source>
        <dbReference type="EMBL" id="GIH00290.1"/>
    </source>
</evidence>
<protein>
    <recommendedName>
        <fullName evidence="3">SUKH-4 immunity protein of toxin-antitoxin system</fullName>
    </recommendedName>
</protein>
<dbReference type="RefSeq" id="WP_203861615.1">
    <property type="nucleotide sequence ID" value="NZ_BAAAZQ010000022.1"/>
</dbReference>
<evidence type="ECO:0008006" key="3">
    <source>
        <dbReference type="Google" id="ProtNLM"/>
    </source>
</evidence>
<reference evidence="1 2" key="1">
    <citation type="submission" date="2021-01" db="EMBL/GenBank/DDBJ databases">
        <title>Whole genome shotgun sequence of Plantactinospora mayteni NBRC 109088.</title>
        <authorList>
            <person name="Komaki H."/>
            <person name="Tamura T."/>
        </authorList>
    </citation>
    <scope>NUCLEOTIDE SEQUENCE [LARGE SCALE GENOMIC DNA]</scope>
    <source>
        <strain evidence="1 2">NBRC 109088</strain>
    </source>
</reference>
<proteinExistence type="predicted"/>